<protein>
    <recommendedName>
        <fullName evidence="3">NAD-dependent epimerase/dehydratase domain-containing protein</fullName>
    </recommendedName>
</protein>
<dbReference type="InterPro" id="IPR050425">
    <property type="entry name" value="NAD(P)_dehydrat-like"/>
</dbReference>
<dbReference type="PANTHER" id="PTHR10366">
    <property type="entry name" value="NAD DEPENDENT EPIMERASE/DEHYDRATASE"/>
    <property type="match status" value="1"/>
</dbReference>
<dbReference type="Pfam" id="PF01370">
    <property type="entry name" value="Epimerase"/>
    <property type="match status" value="1"/>
</dbReference>
<dbReference type="Gene3D" id="3.40.50.720">
    <property type="entry name" value="NAD(P)-binding Rossmann-like Domain"/>
    <property type="match status" value="1"/>
</dbReference>
<dbReference type="EMBL" id="CM007373">
    <property type="protein sequence ID" value="OIV98873.1"/>
    <property type="molecule type" value="Genomic_DNA"/>
</dbReference>
<reference evidence="4 5" key="1">
    <citation type="journal article" date="2017" name="Plant Biotechnol. J.">
        <title>A comprehensive draft genome sequence for lupin (Lupinus angustifolius), an emerging health food: insights into plant-microbe interactions and legume evolution.</title>
        <authorList>
            <person name="Hane J.K."/>
            <person name="Ming Y."/>
            <person name="Kamphuis L.G."/>
            <person name="Nelson M.N."/>
            <person name="Garg G."/>
            <person name="Atkins C.A."/>
            <person name="Bayer P.E."/>
            <person name="Bravo A."/>
            <person name="Bringans S."/>
            <person name="Cannon S."/>
            <person name="Edwards D."/>
            <person name="Foley R."/>
            <person name="Gao L.L."/>
            <person name="Harrison M.J."/>
            <person name="Huang W."/>
            <person name="Hurgobin B."/>
            <person name="Li S."/>
            <person name="Liu C.W."/>
            <person name="McGrath A."/>
            <person name="Morahan G."/>
            <person name="Murray J."/>
            <person name="Weller J."/>
            <person name="Jian J."/>
            <person name="Singh K.B."/>
        </authorList>
    </citation>
    <scope>NUCLEOTIDE SEQUENCE [LARGE SCALE GENOMIC DNA]</scope>
    <source>
        <strain evidence="5">cv. Tanjil</strain>
        <tissue evidence="4">Whole plant</tissue>
    </source>
</reference>
<sequence length="356" mass="39301">MEERVEGVKSIGEVGPNATYCVTGATGFIGSWLVAALLQRGYTVHATVRDPEKSIHLLSWWSGGEQLRLFKADLYDEGSFDEAVKGCDGVFHVAASMKFNVDYTKENIEDYVQTNILDPSIKGTLNLLKSCLKSNSVKRFVFTSSISTITAKDRNGKWKSIVDESCQVDIDHVWSKKASGWVYVLSKLLSEEAAFKFAKENGIDLVSVITTTVGGPFFTTCVPSSVKVLLSPITGETELSKILAAVNARMGSIASVHIEDICRAHIFLMEHAKAEGRYICRSQTSPLSILINLLGQEYSYSNIKSIAENNYDKVPCEISSKKLIDLGFSYKHGLEDIIHQTIKCCIDFGYLPPITQ</sequence>
<evidence type="ECO:0000256" key="1">
    <source>
        <dbReference type="ARBA" id="ARBA00022857"/>
    </source>
</evidence>
<dbReference type="AlphaFoldDB" id="A0A1J7GX57"/>
<organism evidence="4 5">
    <name type="scientific">Lupinus angustifolius</name>
    <name type="common">Narrow-leaved blue lupine</name>
    <dbReference type="NCBI Taxonomy" id="3871"/>
    <lineage>
        <taxon>Eukaryota</taxon>
        <taxon>Viridiplantae</taxon>
        <taxon>Streptophyta</taxon>
        <taxon>Embryophyta</taxon>
        <taxon>Tracheophyta</taxon>
        <taxon>Spermatophyta</taxon>
        <taxon>Magnoliopsida</taxon>
        <taxon>eudicotyledons</taxon>
        <taxon>Gunneridae</taxon>
        <taxon>Pentapetalae</taxon>
        <taxon>rosids</taxon>
        <taxon>fabids</taxon>
        <taxon>Fabales</taxon>
        <taxon>Fabaceae</taxon>
        <taxon>Papilionoideae</taxon>
        <taxon>50 kb inversion clade</taxon>
        <taxon>genistoids sensu lato</taxon>
        <taxon>core genistoids</taxon>
        <taxon>Genisteae</taxon>
        <taxon>Lupinus</taxon>
    </lineage>
</organism>
<proteinExistence type="predicted"/>
<name>A0A1J7GX57_LUPAN</name>
<feature type="domain" description="NAD-dependent epimerase/dehydratase" evidence="3">
    <location>
        <begin position="21"/>
        <end position="274"/>
    </location>
</feature>
<dbReference type="SUPFAM" id="SSF51735">
    <property type="entry name" value="NAD(P)-binding Rossmann-fold domains"/>
    <property type="match status" value="1"/>
</dbReference>
<keyword evidence="2" id="KW-0560">Oxidoreductase</keyword>
<gene>
    <name evidence="4" type="ORF">TanjilG_21704</name>
</gene>
<dbReference type="PANTHER" id="PTHR10366:SF628">
    <property type="entry name" value="NAD(P)-BINDING ROSSMANN-FOLD SUPERFAMILY PROTEIN"/>
    <property type="match status" value="1"/>
</dbReference>
<dbReference type="Proteomes" id="UP000188354">
    <property type="component" value="Chromosome LG13"/>
</dbReference>
<dbReference type="OrthoDB" id="2735536at2759"/>
<dbReference type="Gramene" id="OIV98873">
    <property type="protein sequence ID" value="OIV98873"/>
    <property type="gene ID" value="TanjilG_21704"/>
</dbReference>
<dbReference type="KEGG" id="lang:109363172"/>
<dbReference type="InterPro" id="IPR036291">
    <property type="entry name" value="NAD(P)-bd_dom_sf"/>
</dbReference>
<keyword evidence="1" id="KW-0521">NADP</keyword>
<evidence type="ECO:0000259" key="3">
    <source>
        <dbReference type="Pfam" id="PF01370"/>
    </source>
</evidence>
<dbReference type="STRING" id="3871.A0A1J7GX57"/>
<evidence type="ECO:0000313" key="4">
    <source>
        <dbReference type="EMBL" id="OIV98873.1"/>
    </source>
</evidence>
<dbReference type="OMA" id="AHIQDVC"/>
<accession>A0A1J7GX57</accession>
<dbReference type="CDD" id="cd08958">
    <property type="entry name" value="FR_SDR_e"/>
    <property type="match status" value="1"/>
</dbReference>
<evidence type="ECO:0000313" key="5">
    <source>
        <dbReference type="Proteomes" id="UP000188354"/>
    </source>
</evidence>
<evidence type="ECO:0000256" key="2">
    <source>
        <dbReference type="ARBA" id="ARBA00023002"/>
    </source>
</evidence>
<dbReference type="GO" id="GO:0016616">
    <property type="term" value="F:oxidoreductase activity, acting on the CH-OH group of donors, NAD or NADP as acceptor"/>
    <property type="evidence" value="ECO:0007669"/>
    <property type="project" value="TreeGrafter"/>
</dbReference>
<keyword evidence="5" id="KW-1185">Reference proteome</keyword>
<dbReference type="FunFam" id="3.40.50.720:FF:000597">
    <property type="entry name" value="Dihydroflavonol 4-reductase"/>
    <property type="match status" value="1"/>
</dbReference>
<dbReference type="InterPro" id="IPR001509">
    <property type="entry name" value="Epimerase_deHydtase"/>
</dbReference>